<evidence type="ECO:0008006" key="3">
    <source>
        <dbReference type="Google" id="ProtNLM"/>
    </source>
</evidence>
<reference evidence="1 2" key="1">
    <citation type="submission" date="2019-09" db="EMBL/GenBank/DDBJ databases">
        <title>Arthrobacter zafarii sp. nov., a moderately thermotolerant and halotolerant actinobacterium isolated from Cholistan desert soil of Pakistan.</title>
        <authorList>
            <person name="Amin A."/>
            <person name="Ahmed I."/>
            <person name="Khalid N."/>
            <person name="Schumann P."/>
            <person name="Busse H.J."/>
            <person name="Khan I.U."/>
            <person name="Li S."/>
            <person name="Li W.J."/>
        </authorList>
    </citation>
    <scope>NUCLEOTIDE SEQUENCE [LARGE SCALE GENOMIC DNA]</scope>
    <source>
        <strain evidence="1 2">NCCP-1664</strain>
    </source>
</reference>
<accession>A0A5A7NVA7</accession>
<proteinExistence type="predicted"/>
<dbReference type="InterPro" id="IPR019268">
    <property type="entry name" value="DUF2278"/>
</dbReference>
<protein>
    <recommendedName>
        <fullName evidence="3">DUF2278 family protein</fullName>
    </recommendedName>
</protein>
<dbReference type="OrthoDB" id="291334at2"/>
<dbReference type="RefSeq" id="WP_149957992.1">
    <property type="nucleotide sequence ID" value="NZ_BKDJ01000024.1"/>
</dbReference>
<keyword evidence="2" id="KW-1185">Reference proteome</keyword>
<comment type="caution">
    <text evidence="1">The sequence shown here is derived from an EMBL/GenBank/DDBJ whole genome shotgun (WGS) entry which is preliminary data.</text>
</comment>
<organism evidence="1 2">
    <name type="scientific">Zafaria cholistanensis</name>
    <dbReference type="NCBI Taxonomy" id="1682741"/>
    <lineage>
        <taxon>Bacteria</taxon>
        <taxon>Bacillati</taxon>
        <taxon>Actinomycetota</taxon>
        <taxon>Actinomycetes</taxon>
        <taxon>Micrococcales</taxon>
        <taxon>Micrococcaceae</taxon>
        <taxon>Zafaria</taxon>
    </lineage>
</organism>
<dbReference type="Proteomes" id="UP000325307">
    <property type="component" value="Unassembled WGS sequence"/>
</dbReference>
<dbReference type="Pfam" id="PF10042">
    <property type="entry name" value="DUF2278"/>
    <property type="match status" value="1"/>
</dbReference>
<dbReference type="EMBL" id="BKDJ01000024">
    <property type="protein sequence ID" value="GER24402.1"/>
    <property type="molecule type" value="Genomic_DNA"/>
</dbReference>
<evidence type="ECO:0000313" key="2">
    <source>
        <dbReference type="Proteomes" id="UP000325307"/>
    </source>
</evidence>
<sequence>MPLSHGYGVAIGTRHLYYRDPVNNYGQYFHGNLHVSTPAGIYRCAIDVDSKFLPNGVQWKTVELPASALKGLDALADGWHFLSPSPASGALDYLRNPDLRPLRPGCLLGATGIWAKLLGPLMHEQPWRSGMSTDALAELEPLIAASQRMFVFGEPFHDGTLGVHNIHQNQGDPPGTQWAAENGIWQDGATLARRTDGSYAVFCNKFRTQASVTDNAGRPD</sequence>
<name>A0A5A7NVA7_9MICC</name>
<dbReference type="AlphaFoldDB" id="A0A5A7NVA7"/>
<evidence type="ECO:0000313" key="1">
    <source>
        <dbReference type="EMBL" id="GER24402.1"/>
    </source>
</evidence>
<gene>
    <name evidence="1" type="ORF">NCCP1664_28970</name>
</gene>